<evidence type="ECO:0000313" key="2">
    <source>
        <dbReference type="Proteomes" id="UP000279306"/>
    </source>
</evidence>
<dbReference type="STRING" id="1791.GCA_001049355_03502"/>
<dbReference type="KEGG" id="mauu:NCTC10437_04177"/>
<proteinExistence type="predicted"/>
<sequence length="45" mass="4540">MTAAAKIAVFVAMLVVVFAAALWVGNAFGPNPDIAIPHPVTGGHP</sequence>
<dbReference type="AlphaFoldDB" id="A0A448IXM3"/>
<dbReference type="EMBL" id="LR134356">
    <property type="protein sequence ID" value="VEG57170.1"/>
    <property type="molecule type" value="Genomic_DNA"/>
</dbReference>
<keyword evidence="2" id="KW-1185">Reference proteome</keyword>
<gene>
    <name evidence="1" type="ORF">NCTC10437_04177</name>
</gene>
<organism evidence="1 2">
    <name type="scientific">Mycolicibacterium aurum</name>
    <name type="common">Mycobacterium aurum</name>
    <dbReference type="NCBI Taxonomy" id="1791"/>
    <lineage>
        <taxon>Bacteria</taxon>
        <taxon>Bacillati</taxon>
        <taxon>Actinomycetota</taxon>
        <taxon>Actinomycetes</taxon>
        <taxon>Mycobacteriales</taxon>
        <taxon>Mycobacteriaceae</taxon>
        <taxon>Mycolicibacterium</taxon>
    </lineage>
</organism>
<evidence type="ECO:0000313" key="1">
    <source>
        <dbReference type="EMBL" id="VEG57170.1"/>
    </source>
</evidence>
<reference evidence="1 2" key="1">
    <citation type="submission" date="2018-12" db="EMBL/GenBank/DDBJ databases">
        <authorList>
            <consortium name="Pathogen Informatics"/>
        </authorList>
    </citation>
    <scope>NUCLEOTIDE SEQUENCE [LARGE SCALE GENOMIC DNA]</scope>
    <source>
        <strain evidence="1 2">NCTC10437</strain>
    </source>
</reference>
<protein>
    <submittedName>
        <fullName evidence="1">Uncharacterized protein</fullName>
    </submittedName>
</protein>
<dbReference type="RefSeq" id="WP_170216927.1">
    <property type="nucleotide sequence ID" value="NZ_CVQQ01000011.1"/>
</dbReference>
<name>A0A448IXM3_MYCAU</name>
<dbReference type="Proteomes" id="UP000279306">
    <property type="component" value="Chromosome"/>
</dbReference>
<accession>A0A448IXM3</accession>